<gene>
    <name evidence="1" type="ORF">F2Q69_00026409</name>
</gene>
<dbReference type="AlphaFoldDB" id="A0A8S9S871"/>
<evidence type="ECO:0000313" key="1">
    <source>
        <dbReference type="EMBL" id="KAF3588973.1"/>
    </source>
</evidence>
<proteinExistence type="predicted"/>
<sequence length="419" mass="46741">TKAYAFVVASVFQNPNGLKPEYQLLPSFLEDINLLLTPISGHALAFLLLKQIFSSSILLMMTAPAPSHFRPPPDPPPCKLFWFESLSSTIPPDPPDPPDASSVLALFRFLNAAASLSFHAFPKIQDLESHSPILTSKMRGGDTHHLSVGVSSFVSGRLCTAGCSLLYHRRTVWSPFRSCPDVLFQVCLCASLSVHYSVEWYETRVVWEALDMWILVLICDVPMKSFSLDSTLVLVSSIYMASVPISTAIEETLSMIFLLLKPVETSTFLLGVSCLEQSIFPIFPHVWSELDEQALLVLQGFSSQLVHFSAFEAVIVTLWVTLDAICQKAYEIVVMQFLWHSFIEETLSMIFLLLKPVETSTFLLGVSCLEQSIFPIFPHVWSELDEQALLVLQGFSSQLVHFSAFEAVIVTLWVTLDAI</sequence>
<dbReference type="EMBL" id="QGKX02000088">
    <property type="protein sequence ID" value="KAF3588973.1"/>
    <property type="molecule type" value="Genomic_DNA"/>
</dbReference>
<accession>A0A8S9S871</accession>
<reference evidence="1" key="1">
    <citation type="submission" date="2019-12" db="EMBL/GenBank/DDBJ databases">
        <title>Genome sequencing and annotation of Brassica cretica.</title>
        <authorList>
            <person name="Studholme D.J."/>
            <person name="Sarris P."/>
        </authorList>
    </citation>
    <scope>NUCLEOTIDE SEQUENCE</scope>
    <source>
        <strain evidence="1">PFS-109/04</strain>
        <tissue evidence="1">Leaf</tissue>
    </source>
</reference>
<comment type="caution">
    <text evidence="1">The sequence shown here is derived from an EMBL/GenBank/DDBJ whole genome shotgun (WGS) entry which is preliminary data.</text>
</comment>
<name>A0A8S9S871_BRACR</name>
<feature type="non-terminal residue" evidence="1">
    <location>
        <position position="1"/>
    </location>
</feature>
<organism evidence="1 2">
    <name type="scientific">Brassica cretica</name>
    <name type="common">Mustard</name>
    <dbReference type="NCBI Taxonomy" id="69181"/>
    <lineage>
        <taxon>Eukaryota</taxon>
        <taxon>Viridiplantae</taxon>
        <taxon>Streptophyta</taxon>
        <taxon>Embryophyta</taxon>
        <taxon>Tracheophyta</taxon>
        <taxon>Spermatophyta</taxon>
        <taxon>Magnoliopsida</taxon>
        <taxon>eudicotyledons</taxon>
        <taxon>Gunneridae</taxon>
        <taxon>Pentapetalae</taxon>
        <taxon>rosids</taxon>
        <taxon>malvids</taxon>
        <taxon>Brassicales</taxon>
        <taxon>Brassicaceae</taxon>
        <taxon>Brassiceae</taxon>
        <taxon>Brassica</taxon>
    </lineage>
</organism>
<evidence type="ECO:0000313" key="2">
    <source>
        <dbReference type="Proteomes" id="UP000712600"/>
    </source>
</evidence>
<protein>
    <submittedName>
        <fullName evidence="1">Uncharacterized protein</fullName>
    </submittedName>
</protein>
<dbReference type="Proteomes" id="UP000712600">
    <property type="component" value="Unassembled WGS sequence"/>
</dbReference>